<protein>
    <recommendedName>
        <fullName evidence="5">Flagellar protein FliT</fullName>
    </recommendedName>
</protein>
<evidence type="ECO:0000256" key="2">
    <source>
        <dbReference type="ARBA" id="ARBA00022490"/>
    </source>
</evidence>
<reference evidence="6 7" key="1">
    <citation type="submission" date="2017-06" db="EMBL/GenBank/DDBJ databases">
        <title>Azoarcus sp. TSNA42 complete genome sequence.</title>
        <authorList>
            <person name="Woo J.-H."/>
            <person name="Kim H.-S."/>
        </authorList>
    </citation>
    <scope>NUCLEOTIDE SEQUENCE [LARGE SCALE GENOMIC DNA]</scope>
    <source>
        <strain evidence="6 7">TSNA42</strain>
    </source>
</reference>
<sequence length="107" mass="11523">MLTPGTGAQLLSLYEAMAVAARENDWDQLAELEHAAADVRKSAQSASNGSVLSADEQRTLAGCIRSILELDREIRTHVEPALESTRKLLSTTVRDKAVRNAYGNLGG</sequence>
<keyword evidence="6" id="KW-0966">Cell projection</keyword>
<dbReference type="GO" id="GO:0044781">
    <property type="term" value="P:bacterial-type flagellum organization"/>
    <property type="evidence" value="ECO:0007669"/>
    <property type="project" value="UniProtKB-KW"/>
</dbReference>
<dbReference type="RefSeq" id="WP_108976164.1">
    <property type="nucleotide sequence ID" value="NZ_CP022188.1"/>
</dbReference>
<dbReference type="EMBL" id="CP022188">
    <property type="protein sequence ID" value="AWI81615.1"/>
    <property type="molecule type" value="Genomic_DNA"/>
</dbReference>
<accession>A0A2U8HA41</accession>
<dbReference type="OrthoDB" id="8527993at2"/>
<keyword evidence="4" id="KW-0143">Chaperone</keyword>
<evidence type="ECO:0000256" key="5">
    <source>
        <dbReference type="ARBA" id="ARBA00093797"/>
    </source>
</evidence>
<keyword evidence="6" id="KW-0969">Cilium</keyword>
<evidence type="ECO:0000256" key="1">
    <source>
        <dbReference type="ARBA" id="ARBA00004514"/>
    </source>
</evidence>
<keyword evidence="3" id="KW-1005">Bacterial flagellum biogenesis</keyword>
<name>A0A2U8HA41_9RHOO</name>
<dbReference type="InterPro" id="IPR008622">
    <property type="entry name" value="FliT"/>
</dbReference>
<dbReference type="Proteomes" id="UP000244902">
    <property type="component" value="Chromosome"/>
</dbReference>
<evidence type="ECO:0000256" key="4">
    <source>
        <dbReference type="ARBA" id="ARBA00023186"/>
    </source>
</evidence>
<gene>
    <name evidence="6" type="ORF">CEW87_20990</name>
</gene>
<evidence type="ECO:0000256" key="3">
    <source>
        <dbReference type="ARBA" id="ARBA00022795"/>
    </source>
</evidence>
<organism evidence="6 7">
    <name type="scientific">Parazoarcus communis</name>
    <dbReference type="NCBI Taxonomy" id="41977"/>
    <lineage>
        <taxon>Bacteria</taxon>
        <taxon>Pseudomonadati</taxon>
        <taxon>Pseudomonadota</taxon>
        <taxon>Betaproteobacteria</taxon>
        <taxon>Rhodocyclales</taxon>
        <taxon>Zoogloeaceae</taxon>
        <taxon>Parazoarcus</taxon>
    </lineage>
</organism>
<evidence type="ECO:0000313" key="6">
    <source>
        <dbReference type="EMBL" id="AWI81615.1"/>
    </source>
</evidence>
<keyword evidence="6" id="KW-0282">Flagellum</keyword>
<dbReference type="AlphaFoldDB" id="A0A2U8HA41"/>
<dbReference type="Gene3D" id="1.20.58.380">
    <property type="entry name" value="Flagellar protein flit"/>
    <property type="match status" value="1"/>
</dbReference>
<proteinExistence type="predicted"/>
<evidence type="ECO:0000313" key="7">
    <source>
        <dbReference type="Proteomes" id="UP000244902"/>
    </source>
</evidence>
<keyword evidence="2" id="KW-0963">Cytoplasm</keyword>
<comment type="subcellular location">
    <subcellularLocation>
        <location evidence="1">Cytoplasm</location>
        <location evidence="1">Cytosol</location>
    </subcellularLocation>
</comment>
<dbReference type="Pfam" id="PF05400">
    <property type="entry name" value="FliT"/>
    <property type="match status" value="1"/>
</dbReference>